<proteinExistence type="predicted"/>
<dbReference type="GO" id="GO:0005886">
    <property type="term" value="C:plasma membrane"/>
    <property type="evidence" value="ECO:0007669"/>
    <property type="project" value="TreeGrafter"/>
</dbReference>
<name>A0A497XR00_9AQUI</name>
<dbReference type="Pfam" id="PF00990">
    <property type="entry name" value="GGDEF"/>
    <property type="match status" value="1"/>
</dbReference>
<evidence type="ECO:0000313" key="4">
    <source>
        <dbReference type="EMBL" id="RLJ71427.1"/>
    </source>
</evidence>
<dbReference type="AlphaFoldDB" id="A0A497XR00"/>
<dbReference type="CDD" id="cd01949">
    <property type="entry name" value="GGDEF"/>
    <property type="match status" value="1"/>
</dbReference>
<dbReference type="FunFam" id="3.30.70.270:FF:000001">
    <property type="entry name" value="Diguanylate cyclase domain protein"/>
    <property type="match status" value="1"/>
</dbReference>
<evidence type="ECO:0000259" key="3">
    <source>
        <dbReference type="PROSITE" id="PS50887"/>
    </source>
</evidence>
<dbReference type="Gene3D" id="3.40.50.2300">
    <property type="match status" value="1"/>
</dbReference>
<accession>A0A497XR00</accession>
<dbReference type="NCBIfam" id="TIGR00254">
    <property type="entry name" value="GGDEF"/>
    <property type="match status" value="1"/>
</dbReference>
<reference evidence="4 5" key="1">
    <citation type="submission" date="2018-10" db="EMBL/GenBank/DDBJ databases">
        <title>Genomic Encyclopedia of Archaeal and Bacterial Type Strains, Phase II (KMG-II): from individual species to whole genera.</title>
        <authorList>
            <person name="Goeker M."/>
        </authorList>
    </citation>
    <scope>NUCLEOTIDE SEQUENCE [LARGE SCALE GENOMIC DNA]</scope>
    <source>
        <strain evidence="4 5">DSM 16510</strain>
    </source>
</reference>
<protein>
    <recommendedName>
        <fullName evidence="1">diguanylate cyclase</fullName>
        <ecNumber evidence="1">2.7.7.65</ecNumber>
    </recommendedName>
</protein>
<dbReference type="GO" id="GO:0043709">
    <property type="term" value="P:cell adhesion involved in single-species biofilm formation"/>
    <property type="evidence" value="ECO:0007669"/>
    <property type="project" value="TreeGrafter"/>
</dbReference>
<dbReference type="InterPro" id="IPR029787">
    <property type="entry name" value="Nucleotide_cyclase"/>
</dbReference>
<evidence type="ECO:0000256" key="1">
    <source>
        <dbReference type="ARBA" id="ARBA00012528"/>
    </source>
</evidence>
<feature type="domain" description="GGDEF" evidence="3">
    <location>
        <begin position="160"/>
        <end position="299"/>
    </location>
</feature>
<dbReference type="EMBL" id="RCCJ01000001">
    <property type="protein sequence ID" value="RLJ71427.1"/>
    <property type="molecule type" value="Genomic_DNA"/>
</dbReference>
<dbReference type="PROSITE" id="PS50887">
    <property type="entry name" value="GGDEF"/>
    <property type="match status" value="1"/>
</dbReference>
<keyword evidence="5" id="KW-1185">Reference proteome</keyword>
<dbReference type="PANTHER" id="PTHR45138:SF9">
    <property type="entry name" value="DIGUANYLATE CYCLASE DGCM-RELATED"/>
    <property type="match status" value="1"/>
</dbReference>
<comment type="caution">
    <text evidence="4">The sequence shown here is derived from an EMBL/GenBank/DDBJ whole genome shotgun (WGS) entry which is preliminary data.</text>
</comment>
<dbReference type="SMART" id="SM00267">
    <property type="entry name" value="GGDEF"/>
    <property type="match status" value="1"/>
</dbReference>
<dbReference type="GO" id="GO:0052621">
    <property type="term" value="F:diguanylate cyclase activity"/>
    <property type="evidence" value="ECO:0007669"/>
    <property type="project" value="UniProtKB-EC"/>
</dbReference>
<dbReference type="OrthoDB" id="9115at2"/>
<comment type="catalytic activity">
    <reaction evidence="2">
        <text>2 GTP = 3',3'-c-di-GMP + 2 diphosphate</text>
        <dbReference type="Rhea" id="RHEA:24898"/>
        <dbReference type="ChEBI" id="CHEBI:33019"/>
        <dbReference type="ChEBI" id="CHEBI:37565"/>
        <dbReference type="ChEBI" id="CHEBI:58805"/>
        <dbReference type="EC" id="2.7.7.65"/>
    </reaction>
</comment>
<dbReference type="GO" id="GO:1902201">
    <property type="term" value="P:negative regulation of bacterial-type flagellum-dependent cell motility"/>
    <property type="evidence" value="ECO:0007669"/>
    <property type="project" value="TreeGrafter"/>
</dbReference>
<organism evidence="4 5">
    <name type="scientific">Hydrogenivirga caldilitoris</name>
    <dbReference type="NCBI Taxonomy" id="246264"/>
    <lineage>
        <taxon>Bacteria</taxon>
        <taxon>Pseudomonadati</taxon>
        <taxon>Aquificota</taxon>
        <taxon>Aquificia</taxon>
        <taxon>Aquificales</taxon>
        <taxon>Aquificaceae</taxon>
        <taxon>Hydrogenivirga</taxon>
    </lineage>
</organism>
<dbReference type="InterPro" id="IPR043128">
    <property type="entry name" value="Rev_trsase/Diguanyl_cyclase"/>
</dbReference>
<gene>
    <name evidence="4" type="ORF">BCF55_1729</name>
</gene>
<dbReference type="InterPro" id="IPR000160">
    <property type="entry name" value="GGDEF_dom"/>
</dbReference>
<dbReference type="PANTHER" id="PTHR45138">
    <property type="entry name" value="REGULATORY COMPONENTS OF SENSORY TRANSDUCTION SYSTEM"/>
    <property type="match status" value="1"/>
</dbReference>
<dbReference type="InterPro" id="IPR050469">
    <property type="entry name" value="Diguanylate_Cyclase"/>
</dbReference>
<sequence>MSADMEGQKIAIFLNNKKNEQLLQDYLSDKYEILTAVNLESLEEVDLIIVDGVRLKEYRERIEELKKGEEPVFLPVLLVTTKKDIKLYKNELFRIVDEVITIPIERLELLARLYNLLRVRTLTLILEQESIADPLTGLFNRRYMKEILEKEFMRAKRYNLPLSLLMIDIDFFKKINDTYGHTVGDQVLIEVSRRLLNSLRQIDSASRWGGEEFLVVLPNTGRRGAIAVGERIREEVAKEPVVTDKGDKIWATVSVGVASLEGSTDEYESLKPGDMIELADKALYRAKRSGRNRVLCLQD</sequence>
<dbReference type="Proteomes" id="UP000267841">
    <property type="component" value="Unassembled WGS sequence"/>
</dbReference>
<dbReference type="SUPFAM" id="SSF55073">
    <property type="entry name" value="Nucleotide cyclase"/>
    <property type="match status" value="1"/>
</dbReference>
<evidence type="ECO:0000256" key="2">
    <source>
        <dbReference type="ARBA" id="ARBA00034247"/>
    </source>
</evidence>
<dbReference type="Gene3D" id="3.30.70.270">
    <property type="match status" value="1"/>
</dbReference>
<evidence type="ECO:0000313" key="5">
    <source>
        <dbReference type="Proteomes" id="UP000267841"/>
    </source>
</evidence>
<dbReference type="EC" id="2.7.7.65" evidence="1"/>